<keyword evidence="2" id="KW-1185">Reference proteome</keyword>
<organism evidence="1 2">
    <name type="scientific">Propionigenium maris DSM 9537</name>
    <dbReference type="NCBI Taxonomy" id="1123000"/>
    <lineage>
        <taxon>Bacteria</taxon>
        <taxon>Fusobacteriati</taxon>
        <taxon>Fusobacteriota</taxon>
        <taxon>Fusobacteriia</taxon>
        <taxon>Fusobacteriales</taxon>
        <taxon>Fusobacteriaceae</taxon>
        <taxon>Propionigenium</taxon>
    </lineage>
</organism>
<protein>
    <submittedName>
        <fullName evidence="1">Uncharacterized protein</fullName>
    </submittedName>
</protein>
<dbReference type="RefSeq" id="WP_281835335.1">
    <property type="nucleotide sequence ID" value="NZ_BSDY01000007.1"/>
</dbReference>
<name>A0A9W6GM80_9FUSO</name>
<reference evidence="1" key="1">
    <citation type="submission" date="2022-12" db="EMBL/GenBank/DDBJ databases">
        <title>Reference genome sequencing for broad-spectrum identification of bacterial and archaeal isolates by mass spectrometry.</title>
        <authorList>
            <person name="Sekiguchi Y."/>
            <person name="Tourlousse D.M."/>
        </authorList>
    </citation>
    <scope>NUCLEOTIDE SEQUENCE</scope>
    <source>
        <strain evidence="1">10succ1</strain>
    </source>
</reference>
<evidence type="ECO:0000313" key="2">
    <source>
        <dbReference type="Proteomes" id="UP001144471"/>
    </source>
</evidence>
<comment type="caution">
    <text evidence="1">The sequence shown here is derived from an EMBL/GenBank/DDBJ whole genome shotgun (WGS) entry which is preliminary data.</text>
</comment>
<accession>A0A9W6GM80</accession>
<evidence type="ECO:0000313" key="1">
    <source>
        <dbReference type="EMBL" id="GLI56286.1"/>
    </source>
</evidence>
<dbReference type="EMBL" id="BSDY01000007">
    <property type="protein sequence ID" value="GLI56286.1"/>
    <property type="molecule type" value="Genomic_DNA"/>
</dbReference>
<sequence>MFDYKIKLKGKDLEKSDEETLVCFLKMLDFSAEYLHGTYEADRIRFCPEERIIYVDDDLKHSRETDELSRSYGFEVKNQ</sequence>
<dbReference type="Proteomes" id="UP001144471">
    <property type="component" value="Unassembled WGS sequence"/>
</dbReference>
<proteinExistence type="predicted"/>
<dbReference type="AlphaFoldDB" id="A0A9W6GM80"/>
<gene>
    <name evidence="1" type="ORF">PM10SUCC1_18000</name>
</gene>